<reference evidence="2" key="1">
    <citation type="submission" date="2022-05" db="EMBL/GenBank/DDBJ databases">
        <title>The Musa troglodytarum L. genome provides insights into the mechanism of non-climacteric behaviour and enrichment of carotenoids.</title>
        <authorList>
            <person name="Wang J."/>
        </authorList>
    </citation>
    <scope>NUCLEOTIDE SEQUENCE</scope>
    <source>
        <tissue evidence="2">Leaf</tissue>
    </source>
</reference>
<accession>A0A9E7K759</accession>
<evidence type="ECO:0000256" key="1">
    <source>
        <dbReference type="SAM" id="MobiDB-lite"/>
    </source>
</evidence>
<feature type="region of interest" description="Disordered" evidence="1">
    <location>
        <begin position="192"/>
        <end position="211"/>
    </location>
</feature>
<proteinExistence type="predicted"/>
<dbReference type="EMBL" id="CP097507">
    <property type="protein sequence ID" value="URE06979.1"/>
    <property type="molecule type" value="Genomic_DNA"/>
</dbReference>
<evidence type="ECO:0000313" key="3">
    <source>
        <dbReference type="Proteomes" id="UP001055439"/>
    </source>
</evidence>
<sequence>MRKNSFDGGDEKITAIRELMLVVMPTLSPIAHGGHIAIDQAIFLKLLLDLFSMYLHVHLFATLLDENENYLIVCAIENPEMVTSGGWPSSRMASEQHMVMFVFLFKQNHDMQQIGGGEGPWSRPMLELDSSRFSLLPSQQEMAFTYVETFIREKGHINPINQSCHNKIFVSESASQALEFQSRKRGIVLDPKKRTQTQQQMTRSRRGSGSNGFCNVEQHAAAPFNPTSRSDKLQLLRTARRDQPEADHLRACIRYSTKPGKEEEEARLMVDYIPRGRQPHLSLLHCELRRAVLTEHVNGSSLLLGPVKDGWAHHEVSRLQLIAASELCVGSAEQRCAT</sequence>
<dbReference type="Proteomes" id="UP001055439">
    <property type="component" value="Chromosome 5"/>
</dbReference>
<gene>
    <name evidence="2" type="ORF">MUK42_33197</name>
</gene>
<evidence type="ECO:0000313" key="2">
    <source>
        <dbReference type="EMBL" id="URE06979.1"/>
    </source>
</evidence>
<protein>
    <submittedName>
        <fullName evidence="2">Uncharacterized protein</fullName>
    </submittedName>
</protein>
<dbReference type="AlphaFoldDB" id="A0A9E7K759"/>
<organism evidence="2 3">
    <name type="scientific">Musa troglodytarum</name>
    <name type="common">fe'i banana</name>
    <dbReference type="NCBI Taxonomy" id="320322"/>
    <lineage>
        <taxon>Eukaryota</taxon>
        <taxon>Viridiplantae</taxon>
        <taxon>Streptophyta</taxon>
        <taxon>Embryophyta</taxon>
        <taxon>Tracheophyta</taxon>
        <taxon>Spermatophyta</taxon>
        <taxon>Magnoliopsida</taxon>
        <taxon>Liliopsida</taxon>
        <taxon>Zingiberales</taxon>
        <taxon>Musaceae</taxon>
        <taxon>Musa</taxon>
    </lineage>
</organism>
<name>A0A9E7K759_9LILI</name>
<keyword evidence="3" id="KW-1185">Reference proteome</keyword>